<name>A0A8H6IFB3_9AGAR</name>
<feature type="region of interest" description="Disordered" evidence="1">
    <location>
        <begin position="302"/>
        <end position="330"/>
    </location>
</feature>
<dbReference type="Pfam" id="PF14616">
    <property type="entry name" value="Rua1_C"/>
    <property type="match status" value="1"/>
</dbReference>
<dbReference type="InterPro" id="IPR028012">
    <property type="entry name" value="Rua1_C"/>
</dbReference>
<dbReference type="PANTHER" id="PTHR28125:SF2">
    <property type="entry name" value="MEIOTIC EXPRESSION UP-REGULATED PROTEIN 26"/>
    <property type="match status" value="1"/>
</dbReference>
<evidence type="ECO:0000313" key="4">
    <source>
        <dbReference type="Proteomes" id="UP000521943"/>
    </source>
</evidence>
<accession>A0A8H6IFB3</accession>
<feature type="region of interest" description="Disordered" evidence="1">
    <location>
        <begin position="160"/>
        <end position="183"/>
    </location>
</feature>
<evidence type="ECO:0000256" key="1">
    <source>
        <dbReference type="SAM" id="MobiDB-lite"/>
    </source>
</evidence>
<evidence type="ECO:0000259" key="2">
    <source>
        <dbReference type="Pfam" id="PF14616"/>
    </source>
</evidence>
<sequence length="548" mass="59839">MLPTNANLLTEVANLAYSPAGLSNWPHWSPGTPSRPSPRTEEHSRELEAYRLAYDLNAQRILNNTHESSPILLGDSTTARLPILRYTPPHVLPSLALSETSDTGSQSPCPLTLSSPSFGSASFSSQDSYDLNTSPLAAIFNFRVPSGSFESEVSPVIRSTQAEPGDTPASVGQDEFPRSAGYPKLKTKSRSTFVESLVSSADSLGAEDPGSSHLDSAHVLRSPCKLSGSRQAYEEVSLAKPKSKGSPTGHHAPTCTSKQGQPTSAATGLYGSGRQLRSSAPKRKLEVPAAALPSKRLRLVVKSPDLEKKETENPLVPGSSTTQQATERPTYTSRVFPDSVEISPSFGLFYRRFPASSYFYAAGERSPCSLFKVCNPGGTYNPPRSAFDMYTPRYVKGRGAEKVGLCPVCVEPLERGGHGKRVWLAMKFSAFKCYHMQYFHGISAASGRPFSPPLSFRVVPRSNPAKLERKEMRQGKCHKCSKWIDLEGVKDVESKVKELFWWKHAAACHKQSTIVGESGIWEDDNVYRRLLEIPQVSTDPSQGIVAFP</sequence>
<dbReference type="AlphaFoldDB" id="A0A8H6IFB3"/>
<feature type="region of interest" description="Disordered" evidence="1">
    <location>
        <begin position="230"/>
        <end position="288"/>
    </location>
</feature>
<feature type="domain" description="Transcription regulator Rua1 C-terminal" evidence="2">
    <location>
        <begin position="386"/>
        <end position="509"/>
    </location>
</feature>
<proteinExistence type="predicted"/>
<dbReference type="EMBL" id="JACGCI010000007">
    <property type="protein sequence ID" value="KAF6762781.1"/>
    <property type="molecule type" value="Genomic_DNA"/>
</dbReference>
<feature type="compositionally biased region" description="Polar residues" evidence="1">
    <location>
        <begin position="318"/>
        <end position="330"/>
    </location>
</feature>
<dbReference type="Proteomes" id="UP000521943">
    <property type="component" value="Unassembled WGS sequence"/>
</dbReference>
<dbReference type="PANTHER" id="PTHR28125">
    <property type="entry name" value="MEIOTIC EXPRESSION UP-REGULATED PROTEIN 26"/>
    <property type="match status" value="1"/>
</dbReference>
<feature type="region of interest" description="Disordered" evidence="1">
    <location>
        <begin position="26"/>
        <end position="45"/>
    </location>
</feature>
<reference evidence="3 4" key="1">
    <citation type="submission" date="2020-07" db="EMBL/GenBank/DDBJ databases">
        <title>Comparative genomics of pyrophilous fungi reveals a link between fire events and developmental genes.</title>
        <authorList>
            <consortium name="DOE Joint Genome Institute"/>
            <person name="Steindorff A.S."/>
            <person name="Carver A."/>
            <person name="Calhoun S."/>
            <person name="Stillman K."/>
            <person name="Liu H."/>
            <person name="Lipzen A."/>
            <person name="Pangilinan J."/>
            <person name="Labutti K."/>
            <person name="Bruns T.D."/>
            <person name="Grigoriev I.V."/>
        </authorList>
    </citation>
    <scope>NUCLEOTIDE SEQUENCE [LARGE SCALE GENOMIC DNA]</scope>
    <source>
        <strain evidence="3 4">CBS 144469</strain>
    </source>
</reference>
<comment type="caution">
    <text evidence="3">The sequence shown here is derived from an EMBL/GenBank/DDBJ whole genome shotgun (WGS) entry which is preliminary data.</text>
</comment>
<gene>
    <name evidence="3" type="ORF">DFP72DRAFT_876913</name>
</gene>
<evidence type="ECO:0000313" key="3">
    <source>
        <dbReference type="EMBL" id="KAF6762781.1"/>
    </source>
</evidence>
<keyword evidence="4" id="KW-1185">Reference proteome</keyword>
<protein>
    <recommendedName>
        <fullName evidence="2">Transcription regulator Rua1 C-terminal domain-containing protein</fullName>
    </recommendedName>
</protein>
<dbReference type="OrthoDB" id="5595379at2759"/>
<organism evidence="3 4">
    <name type="scientific">Ephemerocybe angulata</name>
    <dbReference type="NCBI Taxonomy" id="980116"/>
    <lineage>
        <taxon>Eukaryota</taxon>
        <taxon>Fungi</taxon>
        <taxon>Dikarya</taxon>
        <taxon>Basidiomycota</taxon>
        <taxon>Agaricomycotina</taxon>
        <taxon>Agaricomycetes</taxon>
        <taxon>Agaricomycetidae</taxon>
        <taxon>Agaricales</taxon>
        <taxon>Agaricineae</taxon>
        <taxon>Psathyrellaceae</taxon>
        <taxon>Ephemerocybe</taxon>
    </lineage>
</organism>
<feature type="compositionally biased region" description="Polar residues" evidence="1">
    <location>
        <begin position="254"/>
        <end position="266"/>
    </location>
</feature>